<keyword evidence="5 7" id="KW-0472">Membrane</keyword>
<proteinExistence type="predicted"/>
<organism evidence="8 9">
    <name type="scientific">Leptotrombidium deliense</name>
    <dbReference type="NCBI Taxonomy" id="299467"/>
    <lineage>
        <taxon>Eukaryota</taxon>
        <taxon>Metazoa</taxon>
        <taxon>Ecdysozoa</taxon>
        <taxon>Arthropoda</taxon>
        <taxon>Chelicerata</taxon>
        <taxon>Arachnida</taxon>
        <taxon>Acari</taxon>
        <taxon>Acariformes</taxon>
        <taxon>Trombidiformes</taxon>
        <taxon>Prostigmata</taxon>
        <taxon>Anystina</taxon>
        <taxon>Parasitengona</taxon>
        <taxon>Trombiculoidea</taxon>
        <taxon>Trombiculidae</taxon>
        <taxon>Leptotrombidium</taxon>
    </lineage>
</organism>
<dbReference type="Pfam" id="PF08395">
    <property type="entry name" value="7tm_7"/>
    <property type="match status" value="1"/>
</dbReference>
<evidence type="ECO:0000256" key="7">
    <source>
        <dbReference type="SAM" id="Phobius"/>
    </source>
</evidence>
<dbReference type="GO" id="GO:0038023">
    <property type="term" value="F:signaling receptor activity"/>
    <property type="evidence" value="ECO:0007669"/>
    <property type="project" value="UniProtKB-ARBA"/>
</dbReference>
<dbReference type="GO" id="GO:0050909">
    <property type="term" value="P:sensory perception of taste"/>
    <property type="evidence" value="ECO:0007669"/>
    <property type="project" value="InterPro"/>
</dbReference>
<dbReference type="GO" id="GO:0005886">
    <property type="term" value="C:plasma membrane"/>
    <property type="evidence" value="ECO:0007669"/>
    <property type="project" value="UniProtKB-SubCell"/>
</dbReference>
<evidence type="ECO:0000256" key="1">
    <source>
        <dbReference type="ARBA" id="ARBA00004651"/>
    </source>
</evidence>
<dbReference type="PANTHER" id="PTHR21421:SF29">
    <property type="entry name" value="GUSTATORY RECEPTOR 5A FOR TREHALOSE-RELATED"/>
    <property type="match status" value="1"/>
</dbReference>
<dbReference type="InterPro" id="IPR013604">
    <property type="entry name" value="7TM_chemorcpt"/>
</dbReference>
<feature type="transmembrane region" description="Helical" evidence="7">
    <location>
        <begin position="157"/>
        <end position="178"/>
    </location>
</feature>
<feature type="transmembrane region" description="Helical" evidence="7">
    <location>
        <begin position="190"/>
        <end position="218"/>
    </location>
</feature>
<evidence type="ECO:0000256" key="6">
    <source>
        <dbReference type="ARBA" id="ARBA00023170"/>
    </source>
</evidence>
<feature type="transmembrane region" description="Helical" evidence="7">
    <location>
        <begin position="280"/>
        <end position="299"/>
    </location>
</feature>
<keyword evidence="3 7" id="KW-0812">Transmembrane</keyword>
<keyword evidence="2" id="KW-1003">Cell membrane</keyword>
<reference evidence="8 9" key="1">
    <citation type="journal article" date="2018" name="Gigascience">
        <title>Genomes of trombidid mites reveal novel predicted allergens and laterally-transferred genes associated with secondary metabolism.</title>
        <authorList>
            <person name="Dong X."/>
            <person name="Chaisiri K."/>
            <person name="Xia D."/>
            <person name="Armstrong S.D."/>
            <person name="Fang Y."/>
            <person name="Donnelly M.J."/>
            <person name="Kadowaki T."/>
            <person name="McGarry J.W."/>
            <person name="Darby A.C."/>
            <person name="Makepeace B.L."/>
        </authorList>
    </citation>
    <scope>NUCLEOTIDE SEQUENCE [LARGE SCALE GENOMIC DNA]</scope>
    <source>
        <strain evidence="8">UoL-UT</strain>
    </source>
</reference>
<name>A0A443SWD5_9ACAR</name>
<keyword evidence="4 7" id="KW-1133">Transmembrane helix</keyword>
<dbReference type="VEuPathDB" id="VectorBase:LDEU000220"/>
<feature type="transmembrane region" description="Helical" evidence="7">
    <location>
        <begin position="64"/>
        <end position="87"/>
    </location>
</feature>
<dbReference type="STRING" id="299467.A0A443SWD5"/>
<feature type="transmembrane region" description="Helical" evidence="7">
    <location>
        <begin position="311"/>
        <end position="333"/>
    </location>
</feature>
<sequence length="409" mass="47292">MQQFEQRKNYDSSGHDRDVSYDNAPKVAYESYFKLFGLISSGVNSWQKLGPIKQDLSGMKVRRVYCQLICALLWFFAIRSFVLMFIFDRSIQVMLGDITGYWNDYRMYYLMPMLYFSLQTAITSSTFIAKERDMTWLVPFLSVKQLQYSHKTIRTSIAITFGVCFVVFITGIVGYQYYITARNNMDDETFLYWLPWLIIQILWVFYMTGITIFPMAYFNLVALVFSKRFAQVCREIETLADADPGPPGSKNNALTTLYYDHNEVCELVDESNMFWQTYMFFTYITYIPCNCYVLYNLFFAEMDEVLGPFSWGTFFHTIIFLTIISVSAADVAAEAHSPYTALHTLSLLQLPIDLEVNLIHASIVSKKMSTFLHRVRGPTIGFSCLDLFVLTNASISNVSNVLLPPNCER</sequence>
<feature type="transmembrane region" description="Helical" evidence="7">
    <location>
        <begin position="107"/>
        <end position="129"/>
    </location>
</feature>
<dbReference type="AlphaFoldDB" id="A0A443SWD5"/>
<dbReference type="GO" id="GO:0051606">
    <property type="term" value="P:detection of stimulus"/>
    <property type="evidence" value="ECO:0007669"/>
    <property type="project" value="UniProtKB-ARBA"/>
</dbReference>
<protein>
    <submittedName>
        <fullName evidence="8">Gustatory receptor-like protein</fullName>
    </submittedName>
</protein>
<evidence type="ECO:0000256" key="4">
    <source>
        <dbReference type="ARBA" id="ARBA00022989"/>
    </source>
</evidence>
<dbReference type="EMBL" id="NCKV01000052">
    <property type="protein sequence ID" value="RWS31825.1"/>
    <property type="molecule type" value="Genomic_DNA"/>
</dbReference>
<comment type="caution">
    <text evidence="8">The sequence shown here is derived from an EMBL/GenBank/DDBJ whole genome shotgun (WGS) entry which is preliminary data.</text>
</comment>
<evidence type="ECO:0000256" key="3">
    <source>
        <dbReference type="ARBA" id="ARBA00022692"/>
    </source>
</evidence>
<keyword evidence="6 8" id="KW-0675">Receptor</keyword>
<evidence type="ECO:0000256" key="2">
    <source>
        <dbReference type="ARBA" id="ARBA00022475"/>
    </source>
</evidence>
<evidence type="ECO:0000313" key="9">
    <source>
        <dbReference type="Proteomes" id="UP000288716"/>
    </source>
</evidence>
<dbReference type="Proteomes" id="UP000288716">
    <property type="component" value="Unassembled WGS sequence"/>
</dbReference>
<evidence type="ECO:0000313" key="8">
    <source>
        <dbReference type="EMBL" id="RWS31825.1"/>
    </source>
</evidence>
<keyword evidence="9" id="KW-1185">Reference proteome</keyword>
<accession>A0A443SWD5</accession>
<dbReference type="PANTHER" id="PTHR21421">
    <property type="entry name" value="GUSTATORY RECEPTOR"/>
    <property type="match status" value="1"/>
</dbReference>
<dbReference type="OrthoDB" id="6478931at2759"/>
<evidence type="ECO:0000256" key="5">
    <source>
        <dbReference type="ARBA" id="ARBA00023136"/>
    </source>
</evidence>
<gene>
    <name evidence="8" type="ORF">B4U80_01817</name>
</gene>
<comment type="subcellular location">
    <subcellularLocation>
        <location evidence="1">Cell membrane</location>
        <topology evidence="1">Multi-pass membrane protein</topology>
    </subcellularLocation>
</comment>